<proteinExistence type="predicted"/>
<reference evidence="1" key="1">
    <citation type="submission" date="2018-02" db="EMBL/GenBank/DDBJ databases">
        <authorList>
            <person name="Cohen D.B."/>
            <person name="Kent A.D."/>
        </authorList>
    </citation>
    <scope>NUCLEOTIDE SEQUENCE</scope>
</reference>
<accession>A0A2N9J041</accession>
<protein>
    <submittedName>
        <fullName evidence="1">Uncharacterized protein</fullName>
    </submittedName>
</protein>
<organism evidence="1">
    <name type="scientific">Fagus sylvatica</name>
    <name type="common">Beechnut</name>
    <dbReference type="NCBI Taxonomy" id="28930"/>
    <lineage>
        <taxon>Eukaryota</taxon>
        <taxon>Viridiplantae</taxon>
        <taxon>Streptophyta</taxon>
        <taxon>Embryophyta</taxon>
        <taxon>Tracheophyta</taxon>
        <taxon>Spermatophyta</taxon>
        <taxon>Magnoliopsida</taxon>
        <taxon>eudicotyledons</taxon>
        <taxon>Gunneridae</taxon>
        <taxon>Pentapetalae</taxon>
        <taxon>rosids</taxon>
        <taxon>fabids</taxon>
        <taxon>Fagales</taxon>
        <taxon>Fagaceae</taxon>
        <taxon>Fagus</taxon>
    </lineage>
</organism>
<sequence>MDVLLATGLKTLSILSCSYLPQLGVRFIKTHPFGEPQNPNRMTSDAMDNPIRPRVNKLFARMGP</sequence>
<evidence type="ECO:0000313" key="1">
    <source>
        <dbReference type="EMBL" id="SPD30936.1"/>
    </source>
</evidence>
<gene>
    <name evidence="1" type="ORF">FSB_LOCUS58818</name>
    <name evidence="2" type="ORF">FSB_LOCUS61934</name>
</gene>
<dbReference type="EMBL" id="OIVN01006487">
    <property type="protein sequence ID" value="SPD34052.1"/>
    <property type="molecule type" value="Genomic_DNA"/>
</dbReference>
<name>A0A2N9J041_FAGSY</name>
<dbReference type="AlphaFoldDB" id="A0A2N9J041"/>
<dbReference type="EMBL" id="OIVN01006339">
    <property type="protein sequence ID" value="SPD30936.1"/>
    <property type="molecule type" value="Genomic_DNA"/>
</dbReference>
<evidence type="ECO:0000313" key="2">
    <source>
        <dbReference type="EMBL" id="SPD34052.1"/>
    </source>
</evidence>